<evidence type="ECO:0000256" key="4">
    <source>
        <dbReference type="ARBA" id="ARBA00022692"/>
    </source>
</evidence>
<feature type="transmembrane region" description="Helical" evidence="12">
    <location>
        <begin position="23"/>
        <end position="42"/>
    </location>
</feature>
<evidence type="ECO:0000256" key="1">
    <source>
        <dbReference type="ARBA" id="ARBA00004389"/>
    </source>
</evidence>
<comment type="subcellular location">
    <subcellularLocation>
        <location evidence="1">Endoplasmic reticulum membrane</location>
        <topology evidence="1">Single-pass membrane protein</topology>
    </subcellularLocation>
</comment>
<keyword evidence="13" id="KW-0378">Hydrolase</keyword>
<dbReference type="InterPro" id="IPR019009">
    <property type="entry name" value="SRP_receptor_beta_su"/>
</dbReference>
<evidence type="ECO:0000256" key="8">
    <source>
        <dbReference type="ARBA" id="ARBA00023134"/>
    </source>
</evidence>
<evidence type="ECO:0000256" key="5">
    <source>
        <dbReference type="ARBA" id="ARBA00022741"/>
    </source>
</evidence>
<dbReference type="Pfam" id="PF09439">
    <property type="entry name" value="SRPRB"/>
    <property type="match status" value="1"/>
</dbReference>
<keyword evidence="9 12" id="KW-0472">Membrane</keyword>
<dbReference type="Gene3D" id="3.40.50.300">
    <property type="entry name" value="P-loop containing nucleotide triphosphate hydrolases"/>
    <property type="match status" value="1"/>
</dbReference>
<evidence type="ECO:0000256" key="7">
    <source>
        <dbReference type="ARBA" id="ARBA00022989"/>
    </source>
</evidence>
<reference evidence="13" key="1">
    <citation type="submission" date="2020-11" db="EMBL/GenBank/DDBJ databases">
        <authorList>
            <consortium name="DOE Joint Genome Institute"/>
            <person name="Ahrendt S."/>
            <person name="Riley R."/>
            <person name="Andreopoulos W."/>
            <person name="Labutti K."/>
            <person name="Pangilinan J."/>
            <person name="Ruiz-Duenas F.J."/>
            <person name="Barrasa J.M."/>
            <person name="Sanchez-Garcia M."/>
            <person name="Camarero S."/>
            <person name="Miyauchi S."/>
            <person name="Serrano A."/>
            <person name="Linde D."/>
            <person name="Babiker R."/>
            <person name="Drula E."/>
            <person name="Ayuso-Fernandez I."/>
            <person name="Pacheco R."/>
            <person name="Padilla G."/>
            <person name="Ferreira P."/>
            <person name="Barriuso J."/>
            <person name="Kellner H."/>
            <person name="Castanera R."/>
            <person name="Alfaro M."/>
            <person name="Ramirez L."/>
            <person name="Pisabarro A.G."/>
            <person name="Kuo A."/>
            <person name="Tritt A."/>
            <person name="Lipzen A."/>
            <person name="He G."/>
            <person name="Yan M."/>
            <person name="Ng V."/>
            <person name="Cullen D."/>
            <person name="Martin F."/>
            <person name="Rosso M.-N."/>
            <person name="Henrissat B."/>
            <person name="Hibbett D."/>
            <person name="Martinez A.T."/>
            <person name="Grigoriev I.V."/>
        </authorList>
    </citation>
    <scope>NUCLEOTIDE SEQUENCE</scope>
    <source>
        <strain evidence="13">MF-IS2</strain>
    </source>
</reference>
<organism evidence="13 14">
    <name type="scientific">Macrolepiota fuliginosa MF-IS2</name>
    <dbReference type="NCBI Taxonomy" id="1400762"/>
    <lineage>
        <taxon>Eukaryota</taxon>
        <taxon>Fungi</taxon>
        <taxon>Dikarya</taxon>
        <taxon>Basidiomycota</taxon>
        <taxon>Agaricomycotina</taxon>
        <taxon>Agaricomycetes</taxon>
        <taxon>Agaricomycetidae</taxon>
        <taxon>Agaricales</taxon>
        <taxon>Agaricineae</taxon>
        <taxon>Agaricaceae</taxon>
        <taxon>Macrolepiota</taxon>
    </lineage>
</organism>
<evidence type="ECO:0000313" key="14">
    <source>
        <dbReference type="Proteomes" id="UP000807342"/>
    </source>
</evidence>
<feature type="region of interest" description="Disordered" evidence="11">
    <location>
        <begin position="250"/>
        <end position="280"/>
    </location>
</feature>
<evidence type="ECO:0000256" key="2">
    <source>
        <dbReference type="ARBA" id="ARBA00005619"/>
    </source>
</evidence>
<dbReference type="OrthoDB" id="41266at2759"/>
<keyword evidence="7 12" id="KW-1133">Transmembrane helix</keyword>
<keyword evidence="4 12" id="KW-0812">Transmembrane</keyword>
<evidence type="ECO:0000256" key="3">
    <source>
        <dbReference type="ARBA" id="ARBA00020256"/>
    </source>
</evidence>
<name>A0A9P5XCE7_9AGAR</name>
<dbReference type="Proteomes" id="UP000807342">
    <property type="component" value="Unassembled WGS sequence"/>
</dbReference>
<evidence type="ECO:0000256" key="6">
    <source>
        <dbReference type="ARBA" id="ARBA00022824"/>
    </source>
</evidence>
<keyword evidence="8" id="KW-0342">GTP-binding</keyword>
<evidence type="ECO:0000256" key="11">
    <source>
        <dbReference type="SAM" id="MobiDB-lite"/>
    </source>
</evidence>
<comment type="caution">
    <text evidence="13">The sequence shown here is derived from an EMBL/GenBank/DDBJ whole genome shotgun (WGS) entry which is preliminary data.</text>
</comment>
<dbReference type="GO" id="GO:0005789">
    <property type="term" value="C:endoplasmic reticulum membrane"/>
    <property type="evidence" value="ECO:0007669"/>
    <property type="project" value="UniProtKB-SubCell"/>
</dbReference>
<feature type="compositionally biased region" description="Basic and acidic residues" evidence="11">
    <location>
        <begin position="270"/>
        <end position="280"/>
    </location>
</feature>
<evidence type="ECO:0000256" key="12">
    <source>
        <dbReference type="SAM" id="Phobius"/>
    </source>
</evidence>
<dbReference type="AlphaFoldDB" id="A0A9P5XCE7"/>
<keyword evidence="6" id="KW-0256">Endoplasmic reticulum</keyword>
<sequence length="280" mass="30089">MNGNLPHETPETMSLGIMFTSQTLLLASLTVAILGIAIAFFFSRRGSRSKGTDLLLLGAPDAGKTSLMTALVYDQSLPTHTSIQTNSSVCAITPIKPFRVIDVPGHPRIRDQFQEFLPNAKVIAFVVDASTVSRNGAAVAEHLHHILHSITSLPPSQSLPALLVIAHKADLLRAGSSGAQQEPLAINRVKNILERELEKRRASQSGGVGIEGLGAEDEKSEMGGLECSDETGAFKFDAWEGGEISFVSTYVRPGKPSGDDEKDSNEDGLSDLRDWLVDNM</sequence>
<evidence type="ECO:0000256" key="9">
    <source>
        <dbReference type="ARBA" id="ARBA00023136"/>
    </source>
</evidence>
<comment type="similarity">
    <text evidence="2">Belongs to the SRP receptor beta subunit family.</text>
</comment>
<dbReference type="InterPro" id="IPR027417">
    <property type="entry name" value="P-loop_NTPase"/>
</dbReference>
<dbReference type="GO" id="GO:0005525">
    <property type="term" value="F:GTP binding"/>
    <property type="evidence" value="ECO:0007669"/>
    <property type="project" value="UniProtKB-KW"/>
</dbReference>
<dbReference type="InterPro" id="IPR024156">
    <property type="entry name" value="Small_GTPase_ARF"/>
</dbReference>
<dbReference type="PANTHER" id="PTHR11711">
    <property type="entry name" value="ADP RIBOSYLATION FACTOR-RELATED"/>
    <property type="match status" value="1"/>
</dbReference>
<dbReference type="SMART" id="SM00177">
    <property type="entry name" value="ARF"/>
    <property type="match status" value="1"/>
</dbReference>
<gene>
    <name evidence="13" type="ORF">P691DRAFT_671881</name>
</gene>
<evidence type="ECO:0000313" key="13">
    <source>
        <dbReference type="EMBL" id="KAF9447266.1"/>
    </source>
</evidence>
<keyword evidence="14" id="KW-1185">Reference proteome</keyword>
<keyword evidence="5" id="KW-0547">Nucleotide-binding</keyword>
<keyword evidence="10" id="KW-0675">Receptor</keyword>
<feature type="region of interest" description="Disordered" evidence="11">
    <location>
        <begin position="203"/>
        <end position="226"/>
    </location>
</feature>
<dbReference type="EMBL" id="MU151208">
    <property type="protein sequence ID" value="KAF9447266.1"/>
    <property type="molecule type" value="Genomic_DNA"/>
</dbReference>
<protein>
    <recommendedName>
        <fullName evidence="3">Signal recognition particle receptor subunit beta</fullName>
    </recommendedName>
</protein>
<evidence type="ECO:0000256" key="10">
    <source>
        <dbReference type="ARBA" id="ARBA00023170"/>
    </source>
</evidence>
<accession>A0A9P5XCE7</accession>
<feature type="compositionally biased region" description="Acidic residues" evidence="11">
    <location>
        <begin position="260"/>
        <end position="269"/>
    </location>
</feature>
<dbReference type="GO" id="GO:0016787">
    <property type="term" value="F:hydrolase activity"/>
    <property type="evidence" value="ECO:0007669"/>
    <property type="project" value="UniProtKB-KW"/>
</dbReference>
<dbReference type="SUPFAM" id="SSF52540">
    <property type="entry name" value="P-loop containing nucleoside triphosphate hydrolases"/>
    <property type="match status" value="1"/>
</dbReference>
<proteinExistence type="inferred from homology"/>